<accession>A0ABX1P3A3</accession>
<protein>
    <submittedName>
        <fullName evidence="1">Uncharacterized protein</fullName>
    </submittedName>
</protein>
<reference evidence="1 2" key="1">
    <citation type="submission" date="2018-06" db="EMBL/GenBank/DDBJ databases">
        <title>Comparative genomics of Brasilonema spp. strains.</title>
        <authorList>
            <person name="Alvarenga D.O."/>
            <person name="Fiore M.F."/>
            <person name="Varani A.M."/>
        </authorList>
    </citation>
    <scope>NUCLEOTIDE SEQUENCE [LARGE SCALE GENOMIC DNA]</scope>
    <source>
        <strain evidence="1 2">SPC951</strain>
    </source>
</reference>
<comment type="caution">
    <text evidence="1">The sequence shown here is derived from an EMBL/GenBank/DDBJ whole genome shotgun (WGS) entry which is preliminary data.</text>
</comment>
<dbReference type="Proteomes" id="UP000718564">
    <property type="component" value="Unassembled WGS sequence"/>
</dbReference>
<evidence type="ECO:0000313" key="2">
    <source>
        <dbReference type="Proteomes" id="UP000718564"/>
    </source>
</evidence>
<evidence type="ECO:0000313" key="1">
    <source>
        <dbReference type="EMBL" id="NMG18047.1"/>
    </source>
</evidence>
<dbReference type="EMBL" id="QMEB01000003">
    <property type="protein sequence ID" value="NMG18047.1"/>
    <property type="molecule type" value="Genomic_DNA"/>
</dbReference>
<name>A0ABX1P3A3_9CYAN</name>
<proteinExistence type="predicted"/>
<organism evidence="1 2">
    <name type="scientific">Brasilonema bromeliae SPC951</name>
    <dbReference type="NCBI Taxonomy" id="385972"/>
    <lineage>
        <taxon>Bacteria</taxon>
        <taxon>Bacillati</taxon>
        <taxon>Cyanobacteriota</taxon>
        <taxon>Cyanophyceae</taxon>
        <taxon>Nostocales</taxon>
        <taxon>Scytonemataceae</taxon>
        <taxon>Brasilonema</taxon>
        <taxon>Bromeliae group (in: Brasilonema)</taxon>
    </lineage>
</organism>
<keyword evidence="2" id="KW-1185">Reference proteome</keyword>
<sequence length="114" mass="12232">MTLSFSESLFLACFLVPCLWQGMHLVKALPQADNTVQLRIIVGWGASAGGGFPSLGVWRLSNVSAACPQDINQDFQNFVGFHYVQTPLANSCGDALATSRALPAQRSGSPTYKI</sequence>
<gene>
    <name evidence="1" type="ORF">DP116_00770</name>
</gene>